<evidence type="ECO:0000256" key="2">
    <source>
        <dbReference type="SAM" id="Phobius"/>
    </source>
</evidence>
<evidence type="ECO:0008006" key="5">
    <source>
        <dbReference type="Google" id="ProtNLM"/>
    </source>
</evidence>
<keyword evidence="2" id="KW-1133">Transmembrane helix</keyword>
<feature type="transmembrane region" description="Helical" evidence="2">
    <location>
        <begin position="7"/>
        <end position="28"/>
    </location>
</feature>
<reference evidence="3 4" key="1">
    <citation type="submission" date="2023-10" db="EMBL/GenBank/DDBJ databases">
        <title>Saccharopolyspora sp. nov., isolated from mangrove soil.</title>
        <authorList>
            <person name="Lu Y."/>
            <person name="Liu W."/>
        </authorList>
    </citation>
    <scope>NUCLEOTIDE SEQUENCE [LARGE SCALE GENOMIC DNA]</scope>
    <source>
        <strain evidence="3 4">S2-29</strain>
    </source>
</reference>
<dbReference type="EMBL" id="JAWLNX010000034">
    <property type="protein sequence ID" value="MEB3371927.1"/>
    <property type="molecule type" value="Genomic_DNA"/>
</dbReference>
<keyword evidence="2" id="KW-0812">Transmembrane</keyword>
<feature type="region of interest" description="Disordered" evidence="1">
    <location>
        <begin position="32"/>
        <end position="60"/>
    </location>
</feature>
<feature type="compositionally biased region" description="Low complexity" evidence="1">
    <location>
        <begin position="34"/>
        <end position="53"/>
    </location>
</feature>
<protein>
    <recommendedName>
        <fullName evidence="5">DUF732 domain-containing protein</fullName>
    </recommendedName>
</protein>
<keyword evidence="4" id="KW-1185">Reference proteome</keyword>
<dbReference type="RefSeq" id="WP_324269353.1">
    <property type="nucleotide sequence ID" value="NZ_JAWLNX010000034.1"/>
</dbReference>
<proteinExistence type="predicted"/>
<accession>A0ABU6AKD3</accession>
<gene>
    <name evidence="3" type="ORF">R4I43_31460</name>
</gene>
<keyword evidence="2" id="KW-0472">Membrane</keyword>
<name>A0ABU6AKD3_9PSEU</name>
<evidence type="ECO:0000313" key="4">
    <source>
        <dbReference type="Proteomes" id="UP001327093"/>
    </source>
</evidence>
<dbReference type="Proteomes" id="UP001327093">
    <property type="component" value="Unassembled WGS sequence"/>
</dbReference>
<evidence type="ECO:0000313" key="3">
    <source>
        <dbReference type="EMBL" id="MEB3371927.1"/>
    </source>
</evidence>
<evidence type="ECO:0000256" key="1">
    <source>
        <dbReference type="SAM" id="MobiDB-lite"/>
    </source>
</evidence>
<sequence length="135" mass="14393">MSQRRVITWIWVGNGGGLLVAAFFTGIASSGNESTTSADSTTAAPAPSGPSRTEQCALTARQAQVSAAEQGYDPMVIWSSGYVIPALPQAEDDAYRQGVSAFDLQIQGYGETDPDVLRQAFLSAARERCAQYYGY</sequence>
<organism evidence="3 4">
    <name type="scientific">Saccharopolyspora mangrovi</name>
    <dbReference type="NCBI Taxonomy" id="3082379"/>
    <lineage>
        <taxon>Bacteria</taxon>
        <taxon>Bacillati</taxon>
        <taxon>Actinomycetota</taxon>
        <taxon>Actinomycetes</taxon>
        <taxon>Pseudonocardiales</taxon>
        <taxon>Pseudonocardiaceae</taxon>
        <taxon>Saccharopolyspora</taxon>
    </lineage>
</organism>
<comment type="caution">
    <text evidence="3">The sequence shown here is derived from an EMBL/GenBank/DDBJ whole genome shotgun (WGS) entry which is preliminary data.</text>
</comment>